<dbReference type="STRING" id="926566.Terro_0393"/>
<organism evidence="3 4">
    <name type="scientific">Terriglobus roseus (strain DSM 18391 / NRRL B-41598 / KBS 63)</name>
    <dbReference type="NCBI Taxonomy" id="926566"/>
    <lineage>
        <taxon>Bacteria</taxon>
        <taxon>Pseudomonadati</taxon>
        <taxon>Acidobacteriota</taxon>
        <taxon>Terriglobia</taxon>
        <taxon>Terriglobales</taxon>
        <taxon>Acidobacteriaceae</taxon>
        <taxon>Terriglobus</taxon>
    </lineage>
</organism>
<accession>I3ZBX3</accession>
<feature type="domain" description="GYF" evidence="2">
    <location>
        <begin position="308"/>
        <end position="357"/>
    </location>
</feature>
<evidence type="ECO:0000313" key="3">
    <source>
        <dbReference type="EMBL" id="AFL86741.1"/>
    </source>
</evidence>
<sequence>MSLWDKLTGELVDIVESPEGTAEDLVVRFARYQNEVKYGAQLVVREGQGAIFVNEGKLADTFTPGTYQLETRNLPVLSTLRGWKYGFNSPFKAEVYFFNTKPLLNQQWGTQQPITLQVEGYGLVELRAFGQAAYRIADPVVFFRQLVGTVGLLTGRILLDYIRGIIVARFTELLAQSHPTIEDLATNLGVLNASVLQGINTVLQPLGLEATQFQIESISLPPKLRDELFEYSRLQNVDIARFTQFQTAKSLTNLGSGDGGGVGAQSMQIGVGLAAAQQIGQVMNTSFAKAAGSTEPPPVPGEAAFVSYHVAIDGKAAGPFSLDQLRAHIVNGTLNGSSPVWKPGMAKWAAAETQSQLQALFSKEPPPLP</sequence>
<dbReference type="AlphaFoldDB" id="I3ZBX3"/>
<evidence type="ECO:0000259" key="1">
    <source>
        <dbReference type="Pfam" id="PF13421"/>
    </source>
</evidence>
<name>I3ZBX3_TERRK</name>
<dbReference type="Pfam" id="PF13421">
    <property type="entry name" value="Band_7_1"/>
    <property type="match status" value="1"/>
</dbReference>
<dbReference type="InterPro" id="IPR036013">
    <property type="entry name" value="Band_7/SPFH_dom_sf"/>
</dbReference>
<dbReference type="Gene3D" id="3.30.479.30">
    <property type="entry name" value="Band 7 domain"/>
    <property type="match status" value="1"/>
</dbReference>
<keyword evidence="4" id="KW-1185">Reference proteome</keyword>
<dbReference type="PANTHER" id="PTHR37826">
    <property type="entry name" value="FLOTILLIN BAND_7_5 DOMAIN PROTEIN"/>
    <property type="match status" value="1"/>
</dbReference>
<dbReference type="InterPro" id="IPR025640">
    <property type="entry name" value="GYF_2"/>
</dbReference>
<feature type="domain" description="SPFH" evidence="1">
    <location>
        <begin position="26"/>
        <end position="234"/>
    </location>
</feature>
<dbReference type="KEGG" id="trs:Terro_0393"/>
<gene>
    <name evidence="3" type="ordered locus">Terro_0393</name>
</gene>
<dbReference type="PANTHER" id="PTHR37826:SF2">
    <property type="entry name" value="ZINC-RIBBON DOMAIN-CONTAINING PROTEIN"/>
    <property type="match status" value="1"/>
</dbReference>
<dbReference type="SUPFAM" id="SSF117892">
    <property type="entry name" value="Band 7/SPFH domain"/>
    <property type="match status" value="1"/>
</dbReference>
<evidence type="ECO:0000259" key="2">
    <source>
        <dbReference type="Pfam" id="PF14237"/>
    </source>
</evidence>
<dbReference type="Pfam" id="PF14237">
    <property type="entry name" value="GYF_2"/>
    <property type="match status" value="1"/>
</dbReference>
<dbReference type="OrthoDB" id="9788304at2"/>
<evidence type="ECO:0000313" key="4">
    <source>
        <dbReference type="Proteomes" id="UP000006056"/>
    </source>
</evidence>
<dbReference type="PATRIC" id="fig|926566.3.peg.395"/>
<reference evidence="3 4" key="1">
    <citation type="submission" date="2012-06" db="EMBL/GenBank/DDBJ databases">
        <title>Complete genome of Terriglobus roseus DSM 18391.</title>
        <authorList>
            <consortium name="US DOE Joint Genome Institute (JGI-PGF)"/>
            <person name="Lucas S."/>
            <person name="Copeland A."/>
            <person name="Lapidus A."/>
            <person name="Glavina del Rio T."/>
            <person name="Dalin E."/>
            <person name="Tice H."/>
            <person name="Bruce D."/>
            <person name="Goodwin L."/>
            <person name="Pitluck S."/>
            <person name="Peters L."/>
            <person name="Mikhailova N."/>
            <person name="Munk A.C.C."/>
            <person name="Kyrpides N."/>
            <person name="Mavromatis K."/>
            <person name="Ivanova N."/>
            <person name="Brettin T."/>
            <person name="Detter J.C."/>
            <person name="Han C."/>
            <person name="Larimer F."/>
            <person name="Land M."/>
            <person name="Hauser L."/>
            <person name="Markowitz V."/>
            <person name="Cheng J.-F."/>
            <person name="Hugenholtz P."/>
            <person name="Woyke T."/>
            <person name="Wu D."/>
            <person name="Brambilla E."/>
            <person name="Klenk H.-P."/>
            <person name="Eisen J.A."/>
        </authorList>
    </citation>
    <scope>NUCLEOTIDE SEQUENCE [LARGE SCALE GENOMIC DNA]</scope>
    <source>
        <strain evidence="4">DSM 18391 / NRRL B-41598 / KBS 63</strain>
    </source>
</reference>
<dbReference type="eggNOG" id="COG4260">
    <property type="taxonomic scope" value="Bacteria"/>
</dbReference>
<dbReference type="EMBL" id="CP003379">
    <property type="protein sequence ID" value="AFL86741.1"/>
    <property type="molecule type" value="Genomic_DNA"/>
</dbReference>
<dbReference type="Proteomes" id="UP000006056">
    <property type="component" value="Chromosome"/>
</dbReference>
<dbReference type="InterPro" id="IPR033880">
    <property type="entry name" value="SPFH_YdjI"/>
</dbReference>
<dbReference type="HOGENOM" id="CLU_037108_0_0_0"/>
<dbReference type="RefSeq" id="WP_014784310.1">
    <property type="nucleotide sequence ID" value="NC_018014.1"/>
</dbReference>
<dbReference type="CDD" id="cd03408">
    <property type="entry name" value="SPFH_like_u1"/>
    <property type="match status" value="1"/>
</dbReference>
<proteinExistence type="predicted"/>
<protein>
    <submittedName>
        <fullName evidence="3">Putative virion core protein (Lumpy skin disease virus)</fullName>
    </submittedName>
</protein>